<evidence type="ECO:0000313" key="9">
    <source>
        <dbReference type="EMBL" id="SHL82211.1"/>
    </source>
</evidence>
<feature type="transmembrane region" description="Helical" evidence="7">
    <location>
        <begin position="291"/>
        <end position="310"/>
    </location>
</feature>
<dbReference type="Pfam" id="PF01895">
    <property type="entry name" value="PhoU"/>
    <property type="match status" value="1"/>
</dbReference>
<proteinExistence type="predicted"/>
<dbReference type="PANTHER" id="PTHR10010:SF46">
    <property type="entry name" value="SODIUM-DEPENDENT PHOSPHATE TRANSPORT PROTEIN 2B"/>
    <property type="match status" value="1"/>
</dbReference>
<keyword evidence="4 7" id="KW-1133">Transmembrane helix</keyword>
<reference evidence="9 10" key="1">
    <citation type="submission" date="2016-11" db="EMBL/GenBank/DDBJ databases">
        <authorList>
            <person name="Jaros S."/>
            <person name="Januszkiewicz K."/>
            <person name="Wedrychowicz H."/>
        </authorList>
    </citation>
    <scope>NUCLEOTIDE SEQUENCE [LARGE SCALE GENOMIC DNA]</scope>
    <source>
        <strain evidence="9 10">DSM 16010</strain>
    </source>
</reference>
<keyword evidence="5 7" id="KW-0472">Membrane</keyword>
<evidence type="ECO:0000256" key="3">
    <source>
        <dbReference type="ARBA" id="ARBA00022692"/>
    </source>
</evidence>
<accession>A0A1M7DRR3</accession>
<dbReference type="RefSeq" id="WP_072708972.1">
    <property type="nucleotide sequence ID" value="NZ_FRCF01000003.1"/>
</dbReference>
<keyword evidence="10" id="KW-1185">Reference proteome</keyword>
<evidence type="ECO:0000256" key="7">
    <source>
        <dbReference type="SAM" id="Phobius"/>
    </source>
</evidence>
<feature type="transmembrane region" description="Helical" evidence="7">
    <location>
        <begin position="248"/>
        <end position="271"/>
    </location>
</feature>
<feature type="compositionally biased region" description="Acidic residues" evidence="6">
    <location>
        <begin position="542"/>
        <end position="557"/>
    </location>
</feature>
<keyword evidence="2" id="KW-1003">Cell membrane</keyword>
<evidence type="ECO:0000256" key="4">
    <source>
        <dbReference type="ARBA" id="ARBA00022989"/>
    </source>
</evidence>
<evidence type="ECO:0000313" key="10">
    <source>
        <dbReference type="Proteomes" id="UP000184206"/>
    </source>
</evidence>
<evidence type="ECO:0000256" key="5">
    <source>
        <dbReference type="ARBA" id="ARBA00023136"/>
    </source>
</evidence>
<comment type="subcellular location">
    <subcellularLocation>
        <location evidence="1">Cell membrane</location>
        <topology evidence="1">Multi-pass membrane protein</topology>
    </subcellularLocation>
</comment>
<dbReference type="GO" id="GO:0044341">
    <property type="term" value="P:sodium-dependent phosphate transport"/>
    <property type="evidence" value="ECO:0007669"/>
    <property type="project" value="InterPro"/>
</dbReference>
<protein>
    <submittedName>
        <fullName evidence="9">Phosphate:Na+ symporter</fullName>
    </submittedName>
</protein>
<gene>
    <name evidence="9" type="ORF">SAMN02745189_00972</name>
</gene>
<dbReference type="STRING" id="1123231.SAMN02745189_00972"/>
<dbReference type="AlphaFoldDB" id="A0A1M7DRR3"/>
<dbReference type="EMBL" id="FRCF01000003">
    <property type="protein sequence ID" value="SHL82211.1"/>
    <property type="molecule type" value="Genomic_DNA"/>
</dbReference>
<dbReference type="NCBIfam" id="TIGR00704">
    <property type="entry name" value="NaPi_cotrn_rel"/>
    <property type="match status" value="1"/>
</dbReference>
<dbReference type="NCBIfam" id="NF037997">
    <property type="entry name" value="Na_Pi_symport"/>
    <property type="match status" value="1"/>
</dbReference>
<dbReference type="Pfam" id="PF02690">
    <property type="entry name" value="Na_Pi_cotrans"/>
    <property type="match status" value="1"/>
</dbReference>
<evidence type="ECO:0000256" key="2">
    <source>
        <dbReference type="ARBA" id="ARBA00022475"/>
    </source>
</evidence>
<feature type="transmembrane region" description="Helical" evidence="7">
    <location>
        <begin position="213"/>
        <end position="236"/>
    </location>
</feature>
<dbReference type="InterPro" id="IPR038078">
    <property type="entry name" value="PhoU-like_sf"/>
</dbReference>
<dbReference type="InterPro" id="IPR004633">
    <property type="entry name" value="NaPi_cotrn-rel/YqeW-like"/>
</dbReference>
<sequence length="557" mass="61255">MELSPMEVLFMFLGGLGIFLYGIKSMGDGLQAVAGDRLREILNRMTTNPFLGILAGIIITALLQSSSGTTAITIGLVSAGFMTLRQAIGVIMGANIGTTITAFVIGLDIGAYSLPILAFGVILLFFFKTPKINNYGRVIFGFGALFYGLELMGDGVRPLADLEAFSNLMLMLSDNAFLGFGVGTVLTVIVQSSSATVAILQNFYMNDLVDLNAALPILLGDNVGSTVTAVLAALVGTIAAKRAAAVHVVFNLLGAAIFMLILPFFTMYVGYLESVLDLNGRMTIAFAHGSYNVVNTLIHLPLIGFLAWIVTKIVPGKDFSEDYQPVHLDEALMKQSPSLALQGSQKEIQKLAQLTLTMLEDANEFTYKNDTKLEKQIREKSDVVDGLNESIRKYLQELSKYDISNEDAIRQTNLLEINRMLYKVSEQIVEFTNLNVKKYRKNIYLSESAEKGLNDFIKHVGKSYKKAVNAIDIYNPQDVEVILEMTQKSTNIENKLRKQHVKRMNKGICSTDGGHLYVDLISTLERIGYNTRNITELNLGDDGSDPDSEEEQNILDQ</sequence>
<name>A0A1M7DRR3_9BACL</name>
<dbReference type="Gene3D" id="1.20.58.220">
    <property type="entry name" value="Phosphate transport system protein phou homolog 2, domain 2"/>
    <property type="match status" value="1"/>
</dbReference>
<organism evidence="9 10">
    <name type="scientific">Lacicoccus alkaliphilus DSM 16010</name>
    <dbReference type="NCBI Taxonomy" id="1123231"/>
    <lineage>
        <taxon>Bacteria</taxon>
        <taxon>Bacillati</taxon>
        <taxon>Bacillota</taxon>
        <taxon>Bacilli</taxon>
        <taxon>Bacillales</taxon>
        <taxon>Salinicoccaceae</taxon>
        <taxon>Lacicoccus</taxon>
    </lineage>
</organism>
<feature type="transmembrane region" description="Helical" evidence="7">
    <location>
        <begin position="177"/>
        <end position="201"/>
    </location>
</feature>
<dbReference type="SUPFAM" id="SSF109755">
    <property type="entry name" value="PhoU-like"/>
    <property type="match status" value="1"/>
</dbReference>
<feature type="transmembrane region" description="Helical" evidence="7">
    <location>
        <begin position="100"/>
        <end position="126"/>
    </location>
</feature>
<dbReference type="OrthoDB" id="9763003at2"/>
<feature type="domain" description="PhoU" evidence="8">
    <location>
        <begin position="348"/>
        <end position="429"/>
    </location>
</feature>
<evidence type="ECO:0000259" key="8">
    <source>
        <dbReference type="Pfam" id="PF01895"/>
    </source>
</evidence>
<dbReference type="InterPro" id="IPR026022">
    <property type="entry name" value="PhoU_dom"/>
</dbReference>
<evidence type="ECO:0000256" key="1">
    <source>
        <dbReference type="ARBA" id="ARBA00004651"/>
    </source>
</evidence>
<evidence type="ECO:0000256" key="6">
    <source>
        <dbReference type="SAM" id="MobiDB-lite"/>
    </source>
</evidence>
<keyword evidence="3 7" id="KW-0812">Transmembrane</keyword>
<dbReference type="PANTHER" id="PTHR10010">
    <property type="entry name" value="SOLUTE CARRIER FAMILY 34 SODIUM PHOSPHATE , MEMBER 2-RELATED"/>
    <property type="match status" value="1"/>
</dbReference>
<dbReference type="GO" id="GO:0005886">
    <property type="term" value="C:plasma membrane"/>
    <property type="evidence" value="ECO:0007669"/>
    <property type="project" value="UniProtKB-SubCell"/>
</dbReference>
<dbReference type="InterPro" id="IPR003841">
    <property type="entry name" value="Na/Pi_transpt"/>
</dbReference>
<feature type="transmembrane region" description="Helical" evidence="7">
    <location>
        <begin position="45"/>
        <end position="63"/>
    </location>
</feature>
<dbReference type="Proteomes" id="UP000184206">
    <property type="component" value="Unassembled WGS sequence"/>
</dbReference>
<feature type="transmembrane region" description="Helical" evidence="7">
    <location>
        <begin position="6"/>
        <end position="24"/>
    </location>
</feature>
<dbReference type="GO" id="GO:0005436">
    <property type="term" value="F:sodium:phosphate symporter activity"/>
    <property type="evidence" value="ECO:0007669"/>
    <property type="project" value="InterPro"/>
</dbReference>
<feature type="region of interest" description="Disordered" evidence="6">
    <location>
        <begin position="538"/>
        <end position="557"/>
    </location>
</feature>